<evidence type="ECO:0000256" key="1">
    <source>
        <dbReference type="SAM" id="Coils"/>
    </source>
</evidence>
<feature type="coiled-coil region" evidence="1">
    <location>
        <begin position="225"/>
        <end position="280"/>
    </location>
</feature>
<feature type="coiled-coil region" evidence="1">
    <location>
        <begin position="151"/>
        <end position="185"/>
    </location>
</feature>
<sequence length="430" mass="48069">METLTAVCNKCQRPLASFTNLWTKLSDHFSPVFDAIGEVQITTKGPARIALKSSFDRPQSFLGPNGGTVELKVRRKLRLQRCSGSKPEQLERAFHDSQLHDIVFDGDDGGSLENDSVDLGSIQAGLVAQQEQIERIGNAAYQKVSQFDDVISRIDSRVKQLNESITELRSEINDNKRDIATANTDISEVKLTIHQKPATSKFENKLQEACSAITKFQNLSTKDDVRRLENASTSLRQELATAKKTTRDSLSAAKDNTKELTSLEVDLRKLKEEMSQHRSQPFESKSQPIMSKELDILTNNITKIGNRASLVDSLQMEMDLLKRRVQRLEGNVEFPALLNHEHPLKLSHPEEYSKGLETTEDPGGKIGPAKPGQDQSDNSSDENGEPSSARSHPGPRKRKTPSDRSRRQESAKSPRLTRSGTMDKRTIKKQ</sequence>
<evidence type="ECO:0000256" key="2">
    <source>
        <dbReference type="SAM" id="MobiDB-lite"/>
    </source>
</evidence>
<feature type="compositionally biased region" description="Basic and acidic residues" evidence="2">
    <location>
        <begin position="421"/>
        <end position="430"/>
    </location>
</feature>
<feature type="compositionally biased region" description="Basic and acidic residues" evidence="2">
    <location>
        <begin position="400"/>
        <end position="412"/>
    </location>
</feature>
<keyword evidence="4" id="KW-1185">Reference proteome</keyword>
<gene>
    <name evidence="3" type="ORF">CMUS01_00264</name>
</gene>
<comment type="caution">
    <text evidence="3">The sequence shown here is derived from an EMBL/GenBank/DDBJ whole genome shotgun (WGS) entry which is preliminary data.</text>
</comment>
<evidence type="ECO:0000313" key="3">
    <source>
        <dbReference type="EMBL" id="KAF6845319.1"/>
    </source>
</evidence>
<feature type="region of interest" description="Disordered" evidence="2">
    <location>
        <begin position="354"/>
        <end position="430"/>
    </location>
</feature>
<dbReference type="Proteomes" id="UP000639643">
    <property type="component" value="Unassembled WGS sequence"/>
</dbReference>
<evidence type="ECO:0000313" key="4">
    <source>
        <dbReference type="Proteomes" id="UP000639643"/>
    </source>
</evidence>
<keyword evidence="1" id="KW-0175">Coiled coil</keyword>
<name>A0A8H6NZK7_9PEZI</name>
<dbReference type="OrthoDB" id="5396360at2759"/>
<organism evidence="3 4">
    <name type="scientific">Colletotrichum musicola</name>
    <dbReference type="NCBI Taxonomy" id="2175873"/>
    <lineage>
        <taxon>Eukaryota</taxon>
        <taxon>Fungi</taxon>
        <taxon>Dikarya</taxon>
        <taxon>Ascomycota</taxon>
        <taxon>Pezizomycotina</taxon>
        <taxon>Sordariomycetes</taxon>
        <taxon>Hypocreomycetidae</taxon>
        <taxon>Glomerellales</taxon>
        <taxon>Glomerellaceae</taxon>
        <taxon>Colletotrichum</taxon>
        <taxon>Colletotrichum orchidearum species complex</taxon>
    </lineage>
</organism>
<dbReference type="EMBL" id="WIGM01000003">
    <property type="protein sequence ID" value="KAF6845319.1"/>
    <property type="molecule type" value="Genomic_DNA"/>
</dbReference>
<proteinExistence type="predicted"/>
<accession>A0A8H6NZK7</accession>
<reference evidence="3" key="1">
    <citation type="journal article" date="2020" name="Phytopathology">
        <title>Genome Sequence Resources of Colletotrichum truncatum, C. plurivorum, C. musicola, and C. sojae: Four Species Pathogenic to Soybean (Glycine max).</title>
        <authorList>
            <person name="Rogerio F."/>
            <person name="Boufleur T.R."/>
            <person name="Ciampi-Guillardi M."/>
            <person name="Sukno S.A."/>
            <person name="Thon M.R."/>
            <person name="Massola Junior N.S."/>
            <person name="Baroncelli R."/>
        </authorList>
    </citation>
    <scope>NUCLEOTIDE SEQUENCE</scope>
    <source>
        <strain evidence="3">LFN0074</strain>
    </source>
</reference>
<dbReference type="AlphaFoldDB" id="A0A8H6NZK7"/>
<protein>
    <submittedName>
        <fullName evidence="3">Uncharacterized protein</fullName>
    </submittedName>
</protein>